<sequence>MGKVTLDDRCTSSVASCHNGLVHWEQQAARREMISVACAAGFSAGFGTPLGGVLWSFELSGLEVTGCSQFPQQTLISAFLADIVADLVEGIKGRQHFLRCSF</sequence>
<proteinExistence type="predicted"/>
<keyword evidence="6" id="KW-0472">Membrane</keyword>
<dbReference type="SUPFAM" id="SSF81340">
    <property type="entry name" value="Clc chloride channel"/>
    <property type="match status" value="1"/>
</dbReference>
<keyword evidence="4" id="KW-1133">Transmembrane helix</keyword>
<evidence type="ECO:0000256" key="4">
    <source>
        <dbReference type="ARBA" id="ARBA00022989"/>
    </source>
</evidence>
<keyword evidence="5" id="KW-0406">Ion transport</keyword>
<dbReference type="Pfam" id="PF00654">
    <property type="entry name" value="Voltage_CLC"/>
    <property type="match status" value="1"/>
</dbReference>
<keyword evidence="7" id="KW-0868">Chloride</keyword>
<dbReference type="Gene3D" id="1.10.3080.10">
    <property type="entry name" value="Clc chloride channel"/>
    <property type="match status" value="1"/>
</dbReference>
<evidence type="ECO:0000313" key="8">
    <source>
        <dbReference type="EMBL" id="CAI4001559.1"/>
    </source>
</evidence>
<keyword evidence="10" id="KW-1185">Reference proteome</keyword>
<organism evidence="8">
    <name type="scientific">Cladocopium goreaui</name>
    <dbReference type="NCBI Taxonomy" id="2562237"/>
    <lineage>
        <taxon>Eukaryota</taxon>
        <taxon>Sar</taxon>
        <taxon>Alveolata</taxon>
        <taxon>Dinophyceae</taxon>
        <taxon>Suessiales</taxon>
        <taxon>Symbiodiniaceae</taxon>
        <taxon>Cladocopium</taxon>
    </lineage>
</organism>
<dbReference type="GO" id="GO:0005886">
    <property type="term" value="C:plasma membrane"/>
    <property type="evidence" value="ECO:0007669"/>
    <property type="project" value="TreeGrafter"/>
</dbReference>
<accession>A0A9P1D1B0</accession>
<dbReference type="GO" id="GO:0005769">
    <property type="term" value="C:early endosome"/>
    <property type="evidence" value="ECO:0007669"/>
    <property type="project" value="TreeGrafter"/>
</dbReference>
<dbReference type="InterPro" id="IPR001807">
    <property type="entry name" value="ClC"/>
</dbReference>
<evidence type="ECO:0000256" key="1">
    <source>
        <dbReference type="ARBA" id="ARBA00004141"/>
    </source>
</evidence>
<dbReference type="PANTHER" id="PTHR45711:SF6">
    <property type="entry name" value="CHLORIDE CHANNEL PROTEIN"/>
    <property type="match status" value="1"/>
</dbReference>
<evidence type="ECO:0000313" key="10">
    <source>
        <dbReference type="Proteomes" id="UP001152797"/>
    </source>
</evidence>
<dbReference type="EMBL" id="CAMXCT010002960">
    <property type="protein sequence ID" value="CAI4001559.1"/>
    <property type="molecule type" value="Genomic_DNA"/>
</dbReference>
<keyword evidence="2" id="KW-0813">Transport</keyword>
<dbReference type="OrthoDB" id="44789at2759"/>
<dbReference type="Proteomes" id="UP001152797">
    <property type="component" value="Unassembled WGS sequence"/>
</dbReference>
<dbReference type="InterPro" id="IPR014743">
    <property type="entry name" value="Cl-channel_core"/>
</dbReference>
<dbReference type="GO" id="GO:0005794">
    <property type="term" value="C:Golgi apparatus"/>
    <property type="evidence" value="ECO:0007669"/>
    <property type="project" value="TreeGrafter"/>
</dbReference>
<protein>
    <submittedName>
        <fullName evidence="9">Chloride channel protein</fullName>
    </submittedName>
</protein>
<keyword evidence="3" id="KW-0812">Transmembrane</keyword>
<comment type="subcellular location">
    <subcellularLocation>
        <location evidence="1">Membrane</location>
        <topology evidence="1">Multi-pass membrane protein</topology>
    </subcellularLocation>
</comment>
<dbReference type="PANTHER" id="PTHR45711">
    <property type="entry name" value="CHLORIDE CHANNEL PROTEIN"/>
    <property type="match status" value="1"/>
</dbReference>
<comment type="caution">
    <text evidence="8">The sequence shown here is derived from an EMBL/GenBank/DDBJ whole genome shotgun (WGS) entry which is preliminary data.</text>
</comment>
<dbReference type="GO" id="GO:0005247">
    <property type="term" value="F:voltage-gated chloride channel activity"/>
    <property type="evidence" value="ECO:0007669"/>
    <property type="project" value="TreeGrafter"/>
</dbReference>
<reference evidence="9 10" key="2">
    <citation type="submission" date="2024-05" db="EMBL/GenBank/DDBJ databases">
        <authorList>
            <person name="Chen Y."/>
            <person name="Shah S."/>
            <person name="Dougan E. K."/>
            <person name="Thang M."/>
            <person name="Chan C."/>
        </authorList>
    </citation>
    <scope>NUCLEOTIDE SEQUENCE [LARGE SCALE GENOMIC DNA]</scope>
</reference>
<evidence type="ECO:0000256" key="2">
    <source>
        <dbReference type="ARBA" id="ARBA00022448"/>
    </source>
</evidence>
<evidence type="ECO:0000256" key="3">
    <source>
        <dbReference type="ARBA" id="ARBA00022692"/>
    </source>
</evidence>
<dbReference type="EMBL" id="CAMXCT030002960">
    <property type="protein sequence ID" value="CAL4788871.1"/>
    <property type="molecule type" value="Genomic_DNA"/>
</dbReference>
<name>A0A9P1D1B0_9DINO</name>
<dbReference type="EMBL" id="CAMXCT020002960">
    <property type="protein sequence ID" value="CAL1154934.1"/>
    <property type="molecule type" value="Genomic_DNA"/>
</dbReference>
<dbReference type="AlphaFoldDB" id="A0A9P1D1B0"/>
<evidence type="ECO:0000313" key="9">
    <source>
        <dbReference type="EMBL" id="CAL4788871.1"/>
    </source>
</evidence>
<evidence type="ECO:0000256" key="7">
    <source>
        <dbReference type="ARBA" id="ARBA00023214"/>
    </source>
</evidence>
<gene>
    <name evidence="8" type="ORF">C1SCF055_LOCUS27598</name>
</gene>
<reference evidence="8" key="1">
    <citation type="submission" date="2022-10" db="EMBL/GenBank/DDBJ databases">
        <authorList>
            <person name="Chen Y."/>
            <person name="Dougan E. K."/>
            <person name="Chan C."/>
            <person name="Rhodes N."/>
            <person name="Thang M."/>
        </authorList>
    </citation>
    <scope>NUCLEOTIDE SEQUENCE</scope>
</reference>
<evidence type="ECO:0000256" key="5">
    <source>
        <dbReference type="ARBA" id="ARBA00023065"/>
    </source>
</evidence>
<evidence type="ECO:0000256" key="6">
    <source>
        <dbReference type="ARBA" id="ARBA00023136"/>
    </source>
</evidence>